<sequence>MNKIYNKTPKEYKNCKYNKIHPYFTSQLRHTTLIVPFEIDPMFAVHVPRQCPNSIRGSRFNFPIVRRQS</sequence>
<evidence type="ECO:0000313" key="2">
    <source>
        <dbReference type="Proteomes" id="UP000790347"/>
    </source>
</evidence>
<keyword evidence="2" id="KW-1185">Reference proteome</keyword>
<accession>A0A922HU69</accession>
<proteinExistence type="predicted"/>
<name>A0A922HU69_DERFA</name>
<dbReference type="Proteomes" id="UP000790347">
    <property type="component" value="Unassembled WGS sequence"/>
</dbReference>
<reference evidence="1" key="1">
    <citation type="submission" date="2013-05" db="EMBL/GenBank/DDBJ databases">
        <authorList>
            <person name="Yim A.K.Y."/>
            <person name="Chan T.F."/>
            <person name="Ji K.M."/>
            <person name="Liu X.Y."/>
            <person name="Zhou J.W."/>
            <person name="Li R.Q."/>
            <person name="Yang K.Y."/>
            <person name="Li J."/>
            <person name="Li M."/>
            <person name="Law P.T.W."/>
            <person name="Wu Y.L."/>
            <person name="Cai Z.L."/>
            <person name="Qin H."/>
            <person name="Bao Y."/>
            <person name="Leung R.K.K."/>
            <person name="Ng P.K.S."/>
            <person name="Zou J."/>
            <person name="Zhong X.J."/>
            <person name="Ran P.X."/>
            <person name="Zhong N.S."/>
            <person name="Liu Z.G."/>
            <person name="Tsui S.K.W."/>
        </authorList>
    </citation>
    <scope>NUCLEOTIDE SEQUENCE</scope>
    <source>
        <strain evidence="1">Derf</strain>
        <tissue evidence="1">Whole organism</tissue>
    </source>
</reference>
<gene>
    <name evidence="1" type="ORF">DERF_011238</name>
</gene>
<protein>
    <submittedName>
        <fullName evidence="1">Uncharacterized protein</fullName>
    </submittedName>
</protein>
<reference evidence="1" key="2">
    <citation type="journal article" date="2022" name="Res Sq">
        <title>Comparative Genomics Reveals Insights into the Divergent Evolution of Astigmatic Mites and Household Pest Adaptations.</title>
        <authorList>
            <person name="Xiong Q."/>
            <person name="Wan A.T.-Y."/>
            <person name="Liu X.-Y."/>
            <person name="Fung C.S.-H."/>
            <person name="Xiao X."/>
            <person name="Malainual N."/>
            <person name="Hou J."/>
            <person name="Wang L."/>
            <person name="Wang M."/>
            <person name="Yang K."/>
            <person name="Cui Y."/>
            <person name="Leung E."/>
            <person name="Nong W."/>
            <person name="Shin S.-K."/>
            <person name="Au S."/>
            <person name="Jeong K.Y."/>
            <person name="Chew F.T."/>
            <person name="Hui J."/>
            <person name="Leung T.F."/>
            <person name="Tungtrongchitr A."/>
            <person name="Zhong N."/>
            <person name="Liu Z."/>
            <person name="Tsui S."/>
        </authorList>
    </citation>
    <scope>NUCLEOTIDE SEQUENCE</scope>
    <source>
        <strain evidence="1">Derf</strain>
        <tissue evidence="1">Whole organism</tissue>
    </source>
</reference>
<dbReference type="EMBL" id="ASGP02000005">
    <property type="protein sequence ID" value="KAH9506509.1"/>
    <property type="molecule type" value="Genomic_DNA"/>
</dbReference>
<evidence type="ECO:0000313" key="1">
    <source>
        <dbReference type="EMBL" id="KAH9506509.1"/>
    </source>
</evidence>
<dbReference type="AlphaFoldDB" id="A0A922HU69"/>
<comment type="caution">
    <text evidence="1">The sequence shown here is derived from an EMBL/GenBank/DDBJ whole genome shotgun (WGS) entry which is preliminary data.</text>
</comment>
<organism evidence="1 2">
    <name type="scientific">Dermatophagoides farinae</name>
    <name type="common">American house dust mite</name>
    <dbReference type="NCBI Taxonomy" id="6954"/>
    <lineage>
        <taxon>Eukaryota</taxon>
        <taxon>Metazoa</taxon>
        <taxon>Ecdysozoa</taxon>
        <taxon>Arthropoda</taxon>
        <taxon>Chelicerata</taxon>
        <taxon>Arachnida</taxon>
        <taxon>Acari</taxon>
        <taxon>Acariformes</taxon>
        <taxon>Sarcoptiformes</taxon>
        <taxon>Astigmata</taxon>
        <taxon>Psoroptidia</taxon>
        <taxon>Analgoidea</taxon>
        <taxon>Pyroglyphidae</taxon>
        <taxon>Dermatophagoidinae</taxon>
        <taxon>Dermatophagoides</taxon>
    </lineage>
</organism>